<gene>
    <name evidence="1" type="ORF">ACFHYQ_05915</name>
</gene>
<dbReference type="EMBL" id="JBHMQT010000006">
    <property type="protein sequence ID" value="MFC0861831.1"/>
    <property type="molecule type" value="Genomic_DNA"/>
</dbReference>
<sequence length="76" mass="8526">MRLMMAAAEDLRSVFDKLLQEERIHDVVAEGCRLLRGQFGFPRAPGVEMAARALAGDLDERRVRLFAPAFVEAQIP</sequence>
<comment type="caution">
    <text evidence="1">The sequence shown here is derived from an EMBL/GenBank/DDBJ whole genome shotgun (WGS) entry which is preliminary data.</text>
</comment>
<reference evidence="1 2" key="1">
    <citation type="submission" date="2024-09" db="EMBL/GenBank/DDBJ databases">
        <authorList>
            <person name="Sun Q."/>
            <person name="Mori K."/>
        </authorList>
    </citation>
    <scope>NUCLEOTIDE SEQUENCE [LARGE SCALE GENOMIC DNA]</scope>
    <source>
        <strain evidence="1 2">TBRC 1851</strain>
    </source>
</reference>
<proteinExistence type="predicted"/>
<keyword evidence="2" id="KW-1185">Reference proteome</keyword>
<name>A0ABV6U3V4_9ACTN</name>
<dbReference type="Proteomes" id="UP001589870">
    <property type="component" value="Unassembled WGS sequence"/>
</dbReference>
<evidence type="ECO:0000313" key="1">
    <source>
        <dbReference type="EMBL" id="MFC0861831.1"/>
    </source>
</evidence>
<accession>A0ABV6U3V4</accession>
<protein>
    <submittedName>
        <fullName evidence="1">Uncharacterized protein</fullName>
    </submittedName>
</protein>
<evidence type="ECO:0000313" key="2">
    <source>
        <dbReference type="Proteomes" id="UP001589870"/>
    </source>
</evidence>
<organism evidence="1 2">
    <name type="scientific">Sphaerimonospora cavernae</name>
    <dbReference type="NCBI Taxonomy" id="1740611"/>
    <lineage>
        <taxon>Bacteria</taxon>
        <taxon>Bacillati</taxon>
        <taxon>Actinomycetota</taxon>
        <taxon>Actinomycetes</taxon>
        <taxon>Streptosporangiales</taxon>
        <taxon>Streptosporangiaceae</taxon>
        <taxon>Sphaerimonospora</taxon>
    </lineage>
</organism>
<dbReference type="RefSeq" id="WP_394300051.1">
    <property type="nucleotide sequence ID" value="NZ_JBHMQT010000006.1"/>
</dbReference>